<dbReference type="Gene3D" id="3.40.50.1700">
    <property type="entry name" value="Glycoside hydrolase family 3 C-terminal domain"/>
    <property type="match status" value="1"/>
</dbReference>
<evidence type="ECO:0000256" key="2">
    <source>
        <dbReference type="ARBA" id="ARBA00022801"/>
    </source>
</evidence>
<sequence length="851" mass="94255">MTKTDLQHDIGQLLMCGFDGLEATDGILDLIRHHNLGSIIFFSRNIESAEQVQRLTHSLQKAAKEAGHARPLFIAVDQENGVVRRLGSSGTYLPGSMALGAIDSTSAAYQAATATAKELLAMGINWNLAPVMDVNNNALNPVIGVRSFGEDPHLVAKLGLAQVEAYQKCHIATSIKHFPGHGDTATDSHLGIPVIDKSLDELQQTELVPFSHCLEAHGDAYPVSVMVGHIALPQIIAEENRPASISSEIATDLLRQKLGYQGVIITDCLEMDAVKDTVGSACGAALALEAGSDISMISHTLSYQQDAFKCINEAIQQGKLDKDALAASLKRVAALKDRFLSWDKALGKQDLAVIGCKAHMELNDRLYSKVPTIVRDQQQLLPIKPAQNEKILFLAADVPLTLAIDSETEPFNSMYASFQRRHTNTEYVIFKQDTPDLTGTIQSADIVIVGTANGNLHPFQADVVKLASLHAKKLIVIAVINPYDLMAFPTISTYLVTYEYTPPAHEAAVRLIFGEIRQCSHLPISIPNTNTVPAQERWKVTSFSDDQVESAHRLWNHVYTETWPLSIDNFSRVLSRLQKGRHFCVYDQDKLVGFAATQTIDPTGQLALLMVHPDYRNQGIGTRLNDHCLDMFRKEGVSSVMLGSSYPRFFCGVPDNDILGQRAQSFFAHRGYTLKQVVWDLKGDISQYTVPAAVSAKMEKEGIWFGTIQAEEIGDLIEFQKRYFDYWVSTFQHHADLGDYHDLVVAREGDRDGKIVGSLVLHTTEGSHEYRTDLIWIDDSLFTRKSGGMACVGVATEERGRGIGNGLVCYANQTLRERGVNVSYVDWVELIDFYSRTGYRKWRSYRLGAMK</sequence>
<evidence type="ECO:0000256" key="1">
    <source>
        <dbReference type="ARBA" id="ARBA00005336"/>
    </source>
</evidence>
<dbReference type="PROSITE" id="PS51186">
    <property type="entry name" value="GNAT"/>
    <property type="match status" value="2"/>
</dbReference>
<dbReference type="Gene3D" id="3.20.20.300">
    <property type="entry name" value="Glycoside hydrolase, family 3, N-terminal domain"/>
    <property type="match status" value="1"/>
</dbReference>
<evidence type="ECO:0000256" key="3">
    <source>
        <dbReference type="ARBA" id="ARBA00023295"/>
    </source>
</evidence>
<keyword evidence="6" id="KW-1185">Reference proteome</keyword>
<feature type="domain" description="N-acetyltransferase" evidence="4">
    <location>
        <begin position="541"/>
        <end position="701"/>
    </location>
</feature>
<dbReference type="InterPro" id="IPR050226">
    <property type="entry name" value="NagZ_Beta-hexosaminidase"/>
</dbReference>
<evidence type="ECO:0000259" key="4">
    <source>
        <dbReference type="PROSITE" id="PS51186"/>
    </source>
</evidence>
<gene>
    <name evidence="5" type="primary">PARPA_09355.1 scaffold 36248</name>
</gene>
<dbReference type="EMBL" id="LN731931">
    <property type="protein sequence ID" value="CEP15152.1"/>
    <property type="molecule type" value="Genomic_DNA"/>
</dbReference>
<dbReference type="GO" id="GO:0004553">
    <property type="term" value="F:hydrolase activity, hydrolyzing O-glycosyl compounds"/>
    <property type="evidence" value="ECO:0007669"/>
    <property type="project" value="InterPro"/>
</dbReference>
<keyword evidence="3" id="KW-0326">Glycosidase</keyword>
<accession>A0A0B7NIH7</accession>
<dbReference type="Pfam" id="PF00583">
    <property type="entry name" value="Acetyltransf_1"/>
    <property type="match status" value="2"/>
</dbReference>
<dbReference type="PANTHER" id="PTHR30480:SF16">
    <property type="entry name" value="GLYCOSIDE HYDROLASE FAMILY 3 DOMAIN PROTEIN"/>
    <property type="match status" value="1"/>
</dbReference>
<dbReference type="OrthoDB" id="416222at2759"/>
<dbReference type="CDD" id="cd04301">
    <property type="entry name" value="NAT_SF"/>
    <property type="match status" value="1"/>
</dbReference>
<organism evidence="5 6">
    <name type="scientific">Parasitella parasitica</name>
    <dbReference type="NCBI Taxonomy" id="35722"/>
    <lineage>
        <taxon>Eukaryota</taxon>
        <taxon>Fungi</taxon>
        <taxon>Fungi incertae sedis</taxon>
        <taxon>Mucoromycota</taxon>
        <taxon>Mucoromycotina</taxon>
        <taxon>Mucoromycetes</taxon>
        <taxon>Mucorales</taxon>
        <taxon>Mucorineae</taxon>
        <taxon>Mucoraceae</taxon>
        <taxon>Parasitella</taxon>
    </lineage>
</organism>
<dbReference type="Proteomes" id="UP000054107">
    <property type="component" value="Unassembled WGS sequence"/>
</dbReference>
<reference evidence="5 6" key="1">
    <citation type="submission" date="2014-09" db="EMBL/GenBank/DDBJ databases">
        <authorList>
            <person name="Ellenberger Sabrina"/>
        </authorList>
    </citation>
    <scope>NUCLEOTIDE SEQUENCE [LARGE SCALE GENOMIC DNA]</scope>
    <source>
        <strain evidence="5 6">CBS 412.66</strain>
    </source>
</reference>
<protein>
    <recommendedName>
        <fullName evidence="4">N-acetyltransferase domain-containing protein</fullName>
    </recommendedName>
</protein>
<dbReference type="AlphaFoldDB" id="A0A0B7NIH7"/>
<dbReference type="InterPro" id="IPR036962">
    <property type="entry name" value="Glyco_hydro_3_N_sf"/>
</dbReference>
<keyword evidence="2" id="KW-0378">Hydrolase</keyword>
<dbReference type="GO" id="GO:0005975">
    <property type="term" value="P:carbohydrate metabolic process"/>
    <property type="evidence" value="ECO:0007669"/>
    <property type="project" value="InterPro"/>
</dbReference>
<dbReference type="InterPro" id="IPR036881">
    <property type="entry name" value="Glyco_hydro_3_C_sf"/>
</dbReference>
<dbReference type="InterPro" id="IPR017853">
    <property type="entry name" value="GH"/>
</dbReference>
<dbReference type="InterPro" id="IPR000182">
    <property type="entry name" value="GNAT_dom"/>
</dbReference>
<dbReference type="Pfam" id="PF00933">
    <property type="entry name" value="Glyco_hydro_3"/>
    <property type="match status" value="1"/>
</dbReference>
<dbReference type="SUPFAM" id="SSF51445">
    <property type="entry name" value="(Trans)glycosidases"/>
    <property type="match status" value="1"/>
</dbReference>
<dbReference type="Gene3D" id="3.40.630.30">
    <property type="match status" value="2"/>
</dbReference>
<evidence type="ECO:0000313" key="6">
    <source>
        <dbReference type="Proteomes" id="UP000054107"/>
    </source>
</evidence>
<dbReference type="GO" id="GO:0009254">
    <property type="term" value="P:peptidoglycan turnover"/>
    <property type="evidence" value="ECO:0007669"/>
    <property type="project" value="TreeGrafter"/>
</dbReference>
<dbReference type="GO" id="GO:0016747">
    <property type="term" value="F:acyltransferase activity, transferring groups other than amino-acyl groups"/>
    <property type="evidence" value="ECO:0007669"/>
    <property type="project" value="InterPro"/>
</dbReference>
<dbReference type="STRING" id="35722.A0A0B7NIH7"/>
<evidence type="ECO:0000313" key="5">
    <source>
        <dbReference type="EMBL" id="CEP15152.1"/>
    </source>
</evidence>
<comment type="similarity">
    <text evidence="1">Belongs to the glycosyl hydrolase 3 family.</text>
</comment>
<dbReference type="PANTHER" id="PTHR30480">
    <property type="entry name" value="BETA-HEXOSAMINIDASE-RELATED"/>
    <property type="match status" value="1"/>
</dbReference>
<feature type="domain" description="N-acetyltransferase" evidence="4">
    <location>
        <begin position="703"/>
        <end position="851"/>
    </location>
</feature>
<dbReference type="InterPro" id="IPR016181">
    <property type="entry name" value="Acyl_CoA_acyltransferase"/>
</dbReference>
<proteinExistence type="inferred from homology"/>
<dbReference type="InterPro" id="IPR001764">
    <property type="entry name" value="Glyco_hydro_3_N"/>
</dbReference>
<dbReference type="SUPFAM" id="SSF55729">
    <property type="entry name" value="Acyl-CoA N-acyltransferases (Nat)"/>
    <property type="match status" value="2"/>
</dbReference>
<name>A0A0B7NIH7_9FUNG</name>